<feature type="transmembrane region" description="Helical" evidence="2">
    <location>
        <begin position="91"/>
        <end position="112"/>
    </location>
</feature>
<dbReference type="CDD" id="cd05237">
    <property type="entry name" value="UDP_invert_4-6DH_SDR_e"/>
    <property type="match status" value="1"/>
</dbReference>
<dbReference type="Proteomes" id="UP000248090">
    <property type="component" value="Unassembled WGS sequence"/>
</dbReference>
<keyword evidence="5" id="KW-1185">Reference proteome</keyword>
<comment type="similarity">
    <text evidence="1">Belongs to the polysaccharide synthase family.</text>
</comment>
<evidence type="ECO:0000313" key="4">
    <source>
        <dbReference type="EMBL" id="PXF31828.1"/>
    </source>
</evidence>
<evidence type="ECO:0000256" key="2">
    <source>
        <dbReference type="SAM" id="Phobius"/>
    </source>
</evidence>
<protein>
    <submittedName>
        <fullName evidence="4">Capsular biosynthesis protein</fullName>
    </submittedName>
</protein>
<dbReference type="InterPro" id="IPR036291">
    <property type="entry name" value="NAD(P)-bd_dom_sf"/>
</dbReference>
<sequence>MKYKRLPHSATHQRVVALSRSQKKAIMIVADLIALPGALLSAYMLRLSTWWPVEFLQPAWWLFAVLPILGVFVFARIGLYRAVIRFMGAHAILAITKGVAVLAVALACLAYASNVSPFPRSIPVNFALVALVYVGGTRLLVRQYYQWLVRHFVDKKPVLIYGAGGAGVQLAAALDNGGDYFPVGFIDDDPRLWGEIVRGRPVHRSKDIEALIARFGIRQVLLAIPSHSREAQRSIVERLLQYPVKIQTVPSMAEIVEHKVAVDQLREIQLEDLLGREPVPAIPELLEKSIAGKTVLVTGGGGSIGSEIARQVMAHSPTRLIILEQNEYALYQIAMELEEIRNNNQLHAIEVIPILGSVCDGLLVGKILTNYKVQTVYHAAAYKHVPIIEENIKQGIRNNILGTATLAHLASKVGVERFVLISTDKAVRPTNVMGATKRVAEQVLQSLVVEGTQTRFCMVRFGNVLGSSGSVVPRFRAQVEQGGPVTVTHPEITRYFMTIEEASSLVIQAGSMAKGGEVFVLDMGEPVKIRHLAEKIIVLMGYTPKSEDNPKGDIEIKYTGLRKGEKLYEELLIGSDSEKTSHPKIMKAMEECVEYEKLTESLSVFESLLLTDEEDRDLDTILCQLLGELVSGFSRVQEVESFDKQSLELNETGNSCGFYKELK</sequence>
<accession>A0ABX5M2S9</accession>
<organism evidence="4 5">
    <name type="scientific">Pokkaliibacter plantistimulans</name>
    <dbReference type="NCBI Taxonomy" id="1635171"/>
    <lineage>
        <taxon>Bacteria</taxon>
        <taxon>Pseudomonadati</taxon>
        <taxon>Pseudomonadota</taxon>
        <taxon>Gammaproteobacteria</taxon>
        <taxon>Oceanospirillales</taxon>
        <taxon>Balneatrichaceae</taxon>
        <taxon>Pokkaliibacter</taxon>
    </lineage>
</organism>
<gene>
    <name evidence="4" type="ORF">WH50_07815</name>
</gene>
<evidence type="ECO:0000259" key="3">
    <source>
        <dbReference type="Pfam" id="PF02719"/>
    </source>
</evidence>
<dbReference type="Pfam" id="PF02719">
    <property type="entry name" value="Polysacc_synt_2"/>
    <property type="match status" value="1"/>
</dbReference>
<dbReference type="InterPro" id="IPR051203">
    <property type="entry name" value="Polysaccharide_Synthase-Rel"/>
</dbReference>
<feature type="domain" description="Polysaccharide biosynthesis protein CapD-like" evidence="3">
    <location>
        <begin position="295"/>
        <end position="588"/>
    </location>
</feature>
<reference evidence="4 5" key="1">
    <citation type="submission" date="2015-03" db="EMBL/GenBank/DDBJ databases">
        <authorList>
            <person name="Krishnan R."/>
            <person name="Midha S."/>
            <person name="Patil P.B."/>
            <person name="Rameshkumar N."/>
        </authorList>
    </citation>
    <scope>NUCLEOTIDE SEQUENCE [LARGE SCALE GENOMIC DNA]</scope>
    <source>
        <strain evidence="4 5">L1E11</strain>
    </source>
</reference>
<dbReference type="InterPro" id="IPR003869">
    <property type="entry name" value="Polysac_CapD-like"/>
</dbReference>
<keyword evidence="2" id="KW-1133">Transmembrane helix</keyword>
<keyword evidence="2" id="KW-0812">Transmembrane</keyword>
<keyword evidence="2" id="KW-0472">Membrane</keyword>
<name>A0ABX5M2S9_9GAMM</name>
<dbReference type="SUPFAM" id="SSF51735">
    <property type="entry name" value="NAD(P)-binding Rossmann-fold domains"/>
    <property type="match status" value="2"/>
</dbReference>
<proteinExistence type="inferred from homology"/>
<dbReference type="Pfam" id="PF13727">
    <property type="entry name" value="CoA_binding_3"/>
    <property type="match status" value="1"/>
</dbReference>
<feature type="transmembrane region" description="Helical" evidence="2">
    <location>
        <begin position="59"/>
        <end position="79"/>
    </location>
</feature>
<comment type="caution">
    <text evidence="4">The sequence shown here is derived from an EMBL/GenBank/DDBJ whole genome shotgun (WGS) entry which is preliminary data.</text>
</comment>
<evidence type="ECO:0000313" key="5">
    <source>
        <dbReference type="Proteomes" id="UP000248090"/>
    </source>
</evidence>
<dbReference type="PANTHER" id="PTHR43318:SF1">
    <property type="entry name" value="POLYSACCHARIDE BIOSYNTHESIS PROTEIN EPSC-RELATED"/>
    <property type="match status" value="1"/>
</dbReference>
<evidence type="ECO:0000256" key="1">
    <source>
        <dbReference type="ARBA" id="ARBA00007430"/>
    </source>
</evidence>
<feature type="transmembrane region" description="Helical" evidence="2">
    <location>
        <begin position="25"/>
        <end position="47"/>
    </location>
</feature>
<dbReference type="PANTHER" id="PTHR43318">
    <property type="entry name" value="UDP-N-ACETYLGLUCOSAMINE 4,6-DEHYDRATASE"/>
    <property type="match status" value="1"/>
</dbReference>
<dbReference type="Gene3D" id="3.40.50.720">
    <property type="entry name" value="NAD(P)-binding Rossmann-like Domain"/>
    <property type="match status" value="2"/>
</dbReference>
<dbReference type="EMBL" id="LAPT01000032">
    <property type="protein sequence ID" value="PXF31828.1"/>
    <property type="molecule type" value="Genomic_DNA"/>
</dbReference>